<dbReference type="InterPro" id="IPR004821">
    <property type="entry name" value="Cyt_trans-like"/>
</dbReference>
<evidence type="ECO:0000256" key="10">
    <source>
        <dbReference type="ARBA" id="ARBA00023242"/>
    </source>
</evidence>
<evidence type="ECO:0000313" key="15">
    <source>
        <dbReference type="Proteomes" id="UP001216638"/>
    </source>
</evidence>
<proteinExistence type="inferred from homology"/>
<dbReference type="EMBL" id="CP119953">
    <property type="protein sequence ID" value="WFC96238.1"/>
    <property type="molecule type" value="Genomic_DNA"/>
</dbReference>
<gene>
    <name evidence="14" type="primary">ELP2</name>
    <name evidence="14" type="ORF">MBRA1_002894</name>
</gene>
<feature type="compositionally biased region" description="Acidic residues" evidence="12">
    <location>
        <begin position="122"/>
        <end position="132"/>
    </location>
</feature>
<dbReference type="Proteomes" id="UP001216638">
    <property type="component" value="Chromosome 3"/>
</dbReference>
<accession>A0AAF0DUA7</accession>
<dbReference type="Pfam" id="PF01467">
    <property type="entry name" value="CTP_transf_like"/>
    <property type="match status" value="1"/>
</dbReference>
<keyword evidence="9" id="KW-0677">Repeat</keyword>
<dbReference type="GO" id="GO:0005634">
    <property type="term" value="C:nucleus"/>
    <property type="evidence" value="ECO:0007669"/>
    <property type="project" value="UniProtKB-SubCell"/>
</dbReference>
<dbReference type="InterPro" id="IPR032675">
    <property type="entry name" value="LRR_dom_sf"/>
</dbReference>
<dbReference type="Gene3D" id="2.130.10.10">
    <property type="entry name" value="YVTN repeat-like/Quinoprotein amine dehydrogenase"/>
    <property type="match status" value="4"/>
</dbReference>
<evidence type="ECO:0000256" key="9">
    <source>
        <dbReference type="ARBA" id="ARBA00022737"/>
    </source>
</evidence>
<keyword evidence="15" id="KW-1185">Reference proteome</keyword>
<dbReference type="InterPro" id="IPR014729">
    <property type="entry name" value="Rossmann-like_a/b/a_fold"/>
</dbReference>
<dbReference type="Gene3D" id="3.80.10.10">
    <property type="entry name" value="Ribonuclease Inhibitor"/>
    <property type="match status" value="1"/>
</dbReference>
<dbReference type="Pfam" id="PF00400">
    <property type="entry name" value="WD40"/>
    <property type="match status" value="7"/>
</dbReference>
<dbReference type="PROSITE" id="PS50082">
    <property type="entry name" value="WD_REPEATS_2"/>
    <property type="match status" value="4"/>
</dbReference>
<reference evidence="14" key="1">
    <citation type="submission" date="2023-03" db="EMBL/GenBank/DDBJ databases">
        <title>Mating type loci evolution in Malassezia.</title>
        <authorList>
            <person name="Coelho M.A."/>
        </authorList>
    </citation>
    <scope>NUCLEOTIDE SEQUENCE</scope>
    <source>
        <strain evidence="14">CBS 14135</strain>
    </source>
</reference>
<dbReference type="InterPro" id="IPR001680">
    <property type="entry name" value="WD40_rpt"/>
</dbReference>
<dbReference type="PANTHER" id="PTHR44111:SF1">
    <property type="entry name" value="ELONGATOR COMPLEX PROTEIN 2"/>
    <property type="match status" value="1"/>
</dbReference>
<name>A0AAF0DUA7_9BASI</name>
<feature type="repeat" description="WD" evidence="11">
    <location>
        <begin position="1527"/>
        <end position="1558"/>
    </location>
</feature>
<evidence type="ECO:0000256" key="3">
    <source>
        <dbReference type="ARBA" id="ARBA00005043"/>
    </source>
</evidence>
<evidence type="ECO:0000256" key="6">
    <source>
        <dbReference type="ARBA" id="ARBA00022490"/>
    </source>
</evidence>
<evidence type="ECO:0000313" key="14">
    <source>
        <dbReference type="EMBL" id="WFC96238.1"/>
    </source>
</evidence>
<dbReference type="SUPFAM" id="SSF50978">
    <property type="entry name" value="WD40 repeat-like"/>
    <property type="match status" value="2"/>
</dbReference>
<keyword evidence="8" id="KW-0819">tRNA processing</keyword>
<sequence length="1708" mass="184969">MSSSGVPRRGRWAATRRRASQSKSAAPTSKLHQSILSNDALETRIQNEMSPFPPTFTENVSRREVPRPVKEGLPSLRDVALRIAGQHFSTHILPTPEVFERLQGTLRSAPKMVRKRRKMDDDYTPDDDEEQERPDMRPPSIAMTYAQALYWSETNRDLLKHLPPVQVDALFDAICLYSPWSLTKEVFSTYFLPYVAPEKTRPGSAQGEVPPLPLDARVRTRIFLPASLPLFSQDHKTASLLLSVLAALVHATGATLEELDLAMTSVSTSSLREIGAVCPRLRSLRMAWCENFAEDTFSEALSVAVAQCADAKPPRIPFQQLVTVDVSHTSVGDLALGGLLRLCGSQLRSLDVGYTNVGGGGSLDMLRLGLGLPNTSAAHPSPLEHLGLGGLCVHSTSLLELAEHLLSEQGSLMSLDLDDLVEYARRHQSNLQGRTGVSGATLHRLAEAIANAVCRRQEPFARFSARGDKRRASVPGHWAVPGAARNATTLGATMLGATLFRLMTTCRFLALNGLQLDAYDIDEQSGGLPIVRTLHLGGTGLRDDALDALVPWTGALESLYLDDTPVTFEYEYLSCAVNRTTHVADWLTVYGDKQSVDVYVFGVHKGFAAVIAPQDLNSCAGHREGWGAPADVYVLKAAPAHDTHTAVIVGHYNGALHVFQPSLRNGAVAWAHDVQLPQAHASSVTALGVLRDPASVVRGADLFVSGSTDGTLKVWHLTRGPCLEAKLVQEIALGGKYPLDIALVHLPGVGPEPVTLMAVALTDKKVHVYVREAGTFTLRLALEGHEDWVRALDFAVAPRGQDGVLDVHLASASQDNNLRLWRIQAASAADVTDADTTDAFEAMARELVPSTDQAINTKKNWLTLHDSQRWAISLDALLIGHDAWVTGVRWLPALHADSQQAALLSSSMDNSMIVWSPREPGTSTYPRLADDAASQALWLPVARLGDVGTLSGGFLSALWHPAGNGILTHDRHGATHLWSQDTATGRYTPCAVVSGHAGAARGVAWEPYGDYFLSTGVDRTTRLHGTYCARGDEEHAVPLRSWHEMARPQTHGYDLQAVAWLDRTTFVSAADEKVMRVFGAPRTFVESARALHMVQAHVHTTHVVVHDAIAPDAWQHPMQLDGAIEAALADAPAALAILVFSDALAGETPAVPLHAVEYFLQQVYTKAWGIAARRDRLQTDITVYLVPHALASAAGHTAALQWADTYGRAVAGAWTVGDAAQVDWLTAVLRVLPASVPASASTPGNVHGTSFPRAATVALGGTFDHLHIGHKLLLSIAALCTTQRLIVGVTGTELLAKKKHRAYVEPIAVRLAAVRQFLRAFRQAFGALELDVVPISDVCGPAATDPSLDLLVVTEETSKGAETIAEERRKNEVKAIDVHVVSLVDAADHSDKVGSTAIRGWLEAQQIKPGDETPLDIDLAATLTAAPASVDVPALGLSNRAADTAEDDAALASTPALTMPPNPEQLQAATLWLELEKLYGHGYELLSVDADPRTRLIASTCKATTPTHAVVRLFDGRERYKPLAEVLEGHTLSVTRVRFSPSGEYLLTSSRDRSWRLFRRAGARYEPFAGERAHARIVWDCAWGVDGRTFATASRDKTVKVWQLDAASAKRYAPLAKIELDDAATAVAMGDGDAIAIGLERGEVRIYEPDAARTHWSCVAALPWHHTGTVHQLAFRPRGAWQDTYNQVPYMLLSAGEDGCVRVISWRN</sequence>
<feature type="region of interest" description="Disordered" evidence="12">
    <location>
        <begin position="1"/>
        <end position="35"/>
    </location>
</feature>
<keyword evidence="7 11" id="KW-0853">WD repeat</keyword>
<evidence type="ECO:0000256" key="7">
    <source>
        <dbReference type="ARBA" id="ARBA00022574"/>
    </source>
</evidence>
<dbReference type="SUPFAM" id="SSF52374">
    <property type="entry name" value="Nucleotidylyl transferase"/>
    <property type="match status" value="1"/>
</dbReference>
<feature type="compositionally biased region" description="Basic residues" evidence="12">
    <location>
        <begin position="8"/>
        <end position="20"/>
    </location>
</feature>
<comment type="pathway">
    <text evidence="3">tRNA modification; 5-methoxycarbonylmethyl-2-thiouridine-tRNA biosynthesis.</text>
</comment>
<keyword evidence="6" id="KW-0963">Cytoplasm</keyword>
<feature type="repeat" description="WD" evidence="11">
    <location>
        <begin position="702"/>
        <end position="725"/>
    </location>
</feature>
<feature type="repeat" description="WD" evidence="11">
    <location>
        <begin position="1571"/>
        <end position="1612"/>
    </location>
</feature>
<dbReference type="SUPFAM" id="SSF52047">
    <property type="entry name" value="RNI-like"/>
    <property type="match status" value="1"/>
</dbReference>
<dbReference type="NCBIfam" id="NF001985">
    <property type="entry name" value="PRK00777.1"/>
    <property type="match status" value="1"/>
</dbReference>
<keyword evidence="10" id="KW-0539">Nucleus</keyword>
<protein>
    <recommendedName>
        <fullName evidence="5">Elongator complex protein 2</fullName>
    </recommendedName>
</protein>
<evidence type="ECO:0000256" key="12">
    <source>
        <dbReference type="SAM" id="MobiDB-lite"/>
    </source>
</evidence>
<dbReference type="GO" id="GO:0002098">
    <property type="term" value="P:tRNA wobble uridine modification"/>
    <property type="evidence" value="ECO:0007669"/>
    <property type="project" value="InterPro"/>
</dbReference>
<dbReference type="CDD" id="cd02164">
    <property type="entry name" value="PPAT_CoAS"/>
    <property type="match status" value="1"/>
</dbReference>
<comment type="subcellular location">
    <subcellularLocation>
        <location evidence="2">Cytoplasm</location>
    </subcellularLocation>
    <subcellularLocation>
        <location evidence="1">Nucleus</location>
    </subcellularLocation>
</comment>
<feature type="repeat" description="WD" evidence="11">
    <location>
        <begin position="782"/>
        <end position="831"/>
    </location>
</feature>
<evidence type="ECO:0000256" key="4">
    <source>
        <dbReference type="ARBA" id="ARBA00005881"/>
    </source>
</evidence>
<comment type="similarity">
    <text evidence="4">Belongs to the WD repeat ELP2 family.</text>
</comment>
<evidence type="ECO:0000256" key="2">
    <source>
        <dbReference type="ARBA" id="ARBA00004496"/>
    </source>
</evidence>
<feature type="domain" description="Cytidyltransferase-like" evidence="13">
    <location>
        <begin position="1259"/>
        <end position="1399"/>
    </location>
</feature>
<feature type="compositionally biased region" description="Polar residues" evidence="12">
    <location>
        <begin position="21"/>
        <end position="35"/>
    </location>
</feature>
<organism evidence="14 15">
    <name type="scientific">Malassezia brasiliensis</name>
    <dbReference type="NCBI Taxonomy" id="1821822"/>
    <lineage>
        <taxon>Eukaryota</taxon>
        <taxon>Fungi</taxon>
        <taxon>Dikarya</taxon>
        <taxon>Basidiomycota</taxon>
        <taxon>Ustilaginomycotina</taxon>
        <taxon>Malasseziomycetes</taxon>
        <taxon>Malasseziales</taxon>
        <taxon>Malasseziaceae</taxon>
        <taxon>Malassezia</taxon>
    </lineage>
</organism>
<dbReference type="SMART" id="SM00320">
    <property type="entry name" value="WD40"/>
    <property type="match status" value="9"/>
</dbReference>
<evidence type="ECO:0000256" key="1">
    <source>
        <dbReference type="ARBA" id="ARBA00004123"/>
    </source>
</evidence>
<dbReference type="InterPro" id="IPR015943">
    <property type="entry name" value="WD40/YVTN_repeat-like_dom_sf"/>
</dbReference>
<dbReference type="InterPro" id="IPR036322">
    <property type="entry name" value="WD40_repeat_dom_sf"/>
</dbReference>
<evidence type="ECO:0000256" key="5">
    <source>
        <dbReference type="ARBA" id="ARBA00020267"/>
    </source>
</evidence>
<evidence type="ECO:0000256" key="11">
    <source>
        <dbReference type="PROSITE-ProRule" id="PRU00221"/>
    </source>
</evidence>
<feature type="region of interest" description="Disordered" evidence="12">
    <location>
        <begin position="110"/>
        <end position="137"/>
    </location>
</feature>
<dbReference type="InterPro" id="IPR037289">
    <property type="entry name" value="Elp2"/>
</dbReference>
<evidence type="ECO:0000256" key="8">
    <source>
        <dbReference type="ARBA" id="ARBA00022694"/>
    </source>
</evidence>
<dbReference type="GO" id="GO:0005737">
    <property type="term" value="C:cytoplasm"/>
    <property type="evidence" value="ECO:0007669"/>
    <property type="project" value="UniProtKB-SubCell"/>
</dbReference>
<dbReference type="PROSITE" id="PS50294">
    <property type="entry name" value="WD_REPEATS_REGION"/>
    <property type="match status" value="2"/>
</dbReference>
<evidence type="ECO:0000259" key="13">
    <source>
        <dbReference type="Pfam" id="PF01467"/>
    </source>
</evidence>
<dbReference type="Gene3D" id="3.40.50.620">
    <property type="entry name" value="HUPs"/>
    <property type="match status" value="1"/>
</dbReference>
<dbReference type="GO" id="GO:0033588">
    <property type="term" value="C:elongator holoenzyme complex"/>
    <property type="evidence" value="ECO:0007669"/>
    <property type="project" value="InterPro"/>
</dbReference>
<dbReference type="GO" id="GO:0003824">
    <property type="term" value="F:catalytic activity"/>
    <property type="evidence" value="ECO:0007669"/>
    <property type="project" value="InterPro"/>
</dbReference>
<dbReference type="PANTHER" id="PTHR44111">
    <property type="entry name" value="ELONGATOR COMPLEX PROTEIN 2"/>
    <property type="match status" value="1"/>
</dbReference>